<proteinExistence type="predicted"/>
<evidence type="ECO:0000313" key="3">
    <source>
        <dbReference type="Proteomes" id="UP001347796"/>
    </source>
</evidence>
<organism evidence="2 3">
    <name type="scientific">Patella caerulea</name>
    <name type="common">Rayed Mediterranean limpet</name>
    <dbReference type="NCBI Taxonomy" id="87958"/>
    <lineage>
        <taxon>Eukaryota</taxon>
        <taxon>Metazoa</taxon>
        <taxon>Spiralia</taxon>
        <taxon>Lophotrochozoa</taxon>
        <taxon>Mollusca</taxon>
        <taxon>Gastropoda</taxon>
        <taxon>Patellogastropoda</taxon>
        <taxon>Patelloidea</taxon>
        <taxon>Patellidae</taxon>
        <taxon>Patella</taxon>
    </lineage>
</organism>
<evidence type="ECO:0000313" key="2">
    <source>
        <dbReference type="EMBL" id="KAK6179363.1"/>
    </source>
</evidence>
<protein>
    <submittedName>
        <fullName evidence="2">Uncharacterized protein</fullName>
    </submittedName>
</protein>
<dbReference type="AlphaFoldDB" id="A0AAN8JSU3"/>
<dbReference type="EMBL" id="JAZGQO010000008">
    <property type="protein sequence ID" value="KAK6179363.1"/>
    <property type="molecule type" value="Genomic_DNA"/>
</dbReference>
<sequence>MKYPDFVLIRMKDVPALLSDQKQQAERLKLLAQAYEFKDIYSLAIQRGKEARELMETDEDKEEMTILIKRVEEKERRKRKNRQTAKKIPKPRMTLKEFTESAGGDDVNAQTVLDADIEPVIKTAESEIASGQFNSTTAKQFHDNILSYLQTRDTKDHETRLLGRILFGLVIIKQNLSESSDVWFGIWRYLFHAISLIGTSCIRDESVTDKPKIMLEPVLDKIFIEFFPKTLEEKLSKKDAPIILEELMGIAELSIKNGNKNACVYITNITIRLHMLYMTKEEEGVAILPDIFLLQLQGVDIKMFPDYVIGVCKTISSFPCCTSTQRAKRLEFEALALKEKHDYHEAIEKATLSVATFQNQNDKDRVSAYLQTLEEMMEKTSIGTGEQKNTHDTPVGELDPTAQLQSSL</sequence>
<comment type="caution">
    <text evidence="2">The sequence shown here is derived from an EMBL/GenBank/DDBJ whole genome shotgun (WGS) entry which is preliminary data.</text>
</comment>
<accession>A0AAN8JSU3</accession>
<gene>
    <name evidence="2" type="ORF">SNE40_011744</name>
</gene>
<keyword evidence="3" id="KW-1185">Reference proteome</keyword>
<evidence type="ECO:0000256" key="1">
    <source>
        <dbReference type="SAM" id="MobiDB-lite"/>
    </source>
</evidence>
<reference evidence="2 3" key="1">
    <citation type="submission" date="2024-01" db="EMBL/GenBank/DDBJ databases">
        <title>The genome of the rayed Mediterranean limpet Patella caerulea (Linnaeus, 1758).</title>
        <authorList>
            <person name="Anh-Thu Weber A."/>
            <person name="Halstead-Nussloch G."/>
        </authorList>
    </citation>
    <scope>NUCLEOTIDE SEQUENCE [LARGE SCALE GENOMIC DNA]</scope>
    <source>
        <strain evidence="2">AATW-2023a</strain>
        <tissue evidence="2">Whole specimen</tissue>
    </source>
</reference>
<name>A0AAN8JSU3_PATCE</name>
<dbReference type="Proteomes" id="UP001347796">
    <property type="component" value="Unassembled WGS sequence"/>
</dbReference>
<feature type="region of interest" description="Disordered" evidence="1">
    <location>
        <begin position="380"/>
        <end position="408"/>
    </location>
</feature>